<proteinExistence type="predicted"/>
<keyword evidence="1" id="KW-0677">Repeat</keyword>
<evidence type="ECO:0008006" key="5">
    <source>
        <dbReference type="Google" id="ProtNLM"/>
    </source>
</evidence>
<dbReference type="PROSITE" id="PS51375">
    <property type="entry name" value="PPR"/>
    <property type="match status" value="2"/>
</dbReference>
<dbReference type="InterPro" id="IPR002885">
    <property type="entry name" value="PPR_rpt"/>
</dbReference>
<organism evidence="3 4">
    <name type="scientific">Citrus sinensis</name>
    <name type="common">Sweet orange</name>
    <name type="synonym">Citrus aurantium var. sinensis</name>
    <dbReference type="NCBI Taxonomy" id="2711"/>
    <lineage>
        <taxon>Eukaryota</taxon>
        <taxon>Viridiplantae</taxon>
        <taxon>Streptophyta</taxon>
        <taxon>Embryophyta</taxon>
        <taxon>Tracheophyta</taxon>
        <taxon>Spermatophyta</taxon>
        <taxon>Magnoliopsida</taxon>
        <taxon>eudicotyledons</taxon>
        <taxon>Gunneridae</taxon>
        <taxon>Pentapetalae</taxon>
        <taxon>rosids</taxon>
        <taxon>malvids</taxon>
        <taxon>Sapindales</taxon>
        <taxon>Rutaceae</taxon>
        <taxon>Aurantioideae</taxon>
        <taxon>Citrus</taxon>
    </lineage>
</organism>
<dbReference type="NCBIfam" id="TIGR00756">
    <property type="entry name" value="PPR"/>
    <property type="match status" value="2"/>
</dbReference>
<dbReference type="AlphaFoldDB" id="A0A067GYG2"/>
<gene>
    <name evidence="3" type="ORF">CISIN_1g040801mg</name>
</gene>
<feature type="repeat" description="PPR" evidence="2">
    <location>
        <begin position="89"/>
        <end position="123"/>
    </location>
</feature>
<dbReference type="Pfam" id="PF13041">
    <property type="entry name" value="PPR_2"/>
    <property type="match status" value="1"/>
</dbReference>
<dbReference type="InterPro" id="IPR011990">
    <property type="entry name" value="TPR-like_helical_dom_sf"/>
</dbReference>
<reference evidence="3 4" key="1">
    <citation type="submission" date="2014-04" db="EMBL/GenBank/DDBJ databases">
        <authorList>
            <consortium name="International Citrus Genome Consortium"/>
            <person name="Gmitter F."/>
            <person name="Chen C."/>
            <person name="Farmerie W."/>
            <person name="Harkins T."/>
            <person name="Desany B."/>
            <person name="Mohiuddin M."/>
            <person name="Kodira C."/>
            <person name="Borodovsky M."/>
            <person name="Lomsadze A."/>
            <person name="Burns P."/>
            <person name="Jenkins J."/>
            <person name="Prochnik S."/>
            <person name="Shu S."/>
            <person name="Chapman J."/>
            <person name="Pitluck S."/>
            <person name="Schmutz J."/>
            <person name="Rokhsar D."/>
        </authorList>
    </citation>
    <scope>NUCLEOTIDE SEQUENCE</scope>
</reference>
<evidence type="ECO:0000256" key="1">
    <source>
        <dbReference type="ARBA" id="ARBA00022737"/>
    </source>
</evidence>
<feature type="repeat" description="PPR" evidence="2">
    <location>
        <begin position="156"/>
        <end position="193"/>
    </location>
</feature>
<protein>
    <recommendedName>
        <fullName evidence="5">Pentacotripeptide-repeat region of PRORP domain-containing protein</fullName>
    </recommendedName>
</protein>
<accession>A0A067GYG2</accession>
<dbReference type="GO" id="GO:0009451">
    <property type="term" value="P:RNA modification"/>
    <property type="evidence" value="ECO:0000318"/>
    <property type="project" value="GO_Central"/>
</dbReference>
<dbReference type="SMR" id="A0A067GYG2"/>
<dbReference type="InterPro" id="IPR046960">
    <property type="entry name" value="PPR_At4g14850-like_plant"/>
</dbReference>
<dbReference type="EMBL" id="KK784877">
    <property type="protein sequence ID" value="KDO80376.1"/>
    <property type="molecule type" value="Genomic_DNA"/>
</dbReference>
<dbReference type="GO" id="GO:0003723">
    <property type="term" value="F:RNA binding"/>
    <property type="evidence" value="ECO:0007669"/>
    <property type="project" value="InterPro"/>
</dbReference>
<sequence length="323" mass="37067">MAAPLPLHHQTRTPALSSDNSPLINLDNINNNNINSQYQAHFCLVSLEKCSTMRELKQIHAQMLRTSLFFDPCADYHVRLVFSQISNPTIYTCNSIVRGYTNKNLHHEAFLFYHEMIVQGLIPDRFMFPSLFKSCADIYVEKQLHSQAIKFGLASDSFLHNTLINMYSSCWCLDQPDEAIKIFYRMEIENVKPNAVTLVNVLTARARARDLRTVKRVHKCVDESGFWSHVELKTTLMDAYCKCKFVSRAWDLFVKMLFPWNNYGQWAMSATVGPQGLVGRHSTAHQISGPCPKKAHKLFFFSMLKKVHVPGVLIQVHVPDVLF</sequence>
<dbReference type="Gene3D" id="1.25.40.10">
    <property type="entry name" value="Tetratricopeptide repeat domain"/>
    <property type="match status" value="2"/>
</dbReference>
<evidence type="ECO:0000256" key="2">
    <source>
        <dbReference type="PROSITE-ProRule" id="PRU00708"/>
    </source>
</evidence>
<evidence type="ECO:0000313" key="3">
    <source>
        <dbReference type="EMBL" id="KDO80376.1"/>
    </source>
</evidence>
<dbReference type="Proteomes" id="UP000027120">
    <property type="component" value="Unassembled WGS sequence"/>
</dbReference>
<name>A0A067GYG2_CITSI</name>
<dbReference type="PANTHER" id="PTHR47926">
    <property type="entry name" value="PENTATRICOPEPTIDE REPEAT-CONTAINING PROTEIN"/>
    <property type="match status" value="1"/>
</dbReference>
<keyword evidence="4" id="KW-1185">Reference proteome</keyword>
<evidence type="ECO:0000313" key="4">
    <source>
        <dbReference type="Proteomes" id="UP000027120"/>
    </source>
</evidence>
<dbReference type="Pfam" id="PF01535">
    <property type="entry name" value="PPR"/>
    <property type="match status" value="1"/>
</dbReference>